<keyword evidence="2" id="KW-1185">Reference proteome</keyword>
<dbReference type="RefSeq" id="WP_187325765.1">
    <property type="nucleotide sequence ID" value="NZ_JBHUNE010000013.1"/>
</dbReference>
<dbReference type="InterPro" id="IPR029058">
    <property type="entry name" value="AB_hydrolase_fold"/>
</dbReference>
<dbReference type="Gene3D" id="3.40.50.1820">
    <property type="entry name" value="alpha/beta hydrolase"/>
    <property type="match status" value="1"/>
</dbReference>
<evidence type="ECO:0000313" key="1">
    <source>
        <dbReference type="EMBL" id="MFD2759366.1"/>
    </source>
</evidence>
<gene>
    <name evidence="1" type="ORF">ACFSW7_13355</name>
</gene>
<organism evidence="1 2">
    <name type="scientific">Gulosibacter faecalis</name>
    <dbReference type="NCBI Taxonomy" id="272240"/>
    <lineage>
        <taxon>Bacteria</taxon>
        <taxon>Bacillati</taxon>
        <taxon>Actinomycetota</taxon>
        <taxon>Actinomycetes</taxon>
        <taxon>Micrococcales</taxon>
        <taxon>Microbacteriaceae</taxon>
        <taxon>Gulosibacter</taxon>
    </lineage>
</organism>
<comment type="caution">
    <text evidence="1">The sequence shown here is derived from an EMBL/GenBank/DDBJ whole genome shotgun (WGS) entry which is preliminary data.</text>
</comment>
<sequence>MSLDLTLLLDQPHADERLANLDVSVDEVKVPVGLIPREGADSMVVFYNGAVDRSLAPDARVFQRSTWAGDINAHCLYVCDPSLYRDPDGGPIGWGQVDESRWAGNLYTPIIQAAGELLGIPPERRVHYGSSAGGYQALVTATVDKGSRALVNNPQTDWLQYSMKSAVSTTLNRIAPGVTPEVAAKTLSTRTRIWSWFRENDYVPRFTYLVNTASPSDLKVMMPPLRANLVQLQRRLKTATWDVHYYTNSKQKHNPLSREVTVAWLNKMLRDLNYSDFA</sequence>
<name>A0ABW5V1Q0_9MICO</name>
<reference evidence="2" key="1">
    <citation type="journal article" date="2019" name="Int. J. Syst. Evol. Microbiol.">
        <title>The Global Catalogue of Microorganisms (GCM) 10K type strain sequencing project: providing services to taxonomists for standard genome sequencing and annotation.</title>
        <authorList>
            <consortium name="The Broad Institute Genomics Platform"/>
            <consortium name="The Broad Institute Genome Sequencing Center for Infectious Disease"/>
            <person name="Wu L."/>
            <person name="Ma J."/>
        </authorList>
    </citation>
    <scope>NUCLEOTIDE SEQUENCE [LARGE SCALE GENOMIC DNA]</scope>
    <source>
        <strain evidence="2">TISTR 1514</strain>
    </source>
</reference>
<protein>
    <submittedName>
        <fullName evidence="1">Uncharacterized protein</fullName>
    </submittedName>
</protein>
<dbReference type="SUPFAM" id="SSF53474">
    <property type="entry name" value="alpha/beta-Hydrolases"/>
    <property type="match status" value="1"/>
</dbReference>
<dbReference type="EMBL" id="JBHUNE010000013">
    <property type="protein sequence ID" value="MFD2759366.1"/>
    <property type="molecule type" value="Genomic_DNA"/>
</dbReference>
<evidence type="ECO:0000313" key="2">
    <source>
        <dbReference type="Proteomes" id="UP001597492"/>
    </source>
</evidence>
<proteinExistence type="predicted"/>
<accession>A0ABW5V1Q0</accession>
<dbReference type="Proteomes" id="UP001597492">
    <property type="component" value="Unassembled WGS sequence"/>
</dbReference>